<feature type="region of interest" description="Disordered" evidence="6">
    <location>
        <begin position="1"/>
        <end position="21"/>
    </location>
</feature>
<dbReference type="PROSITE" id="PS50888">
    <property type="entry name" value="BHLH"/>
    <property type="match status" value="1"/>
</dbReference>
<feature type="compositionally biased region" description="Low complexity" evidence="6">
    <location>
        <begin position="1"/>
        <end position="19"/>
    </location>
</feature>
<evidence type="ECO:0000256" key="6">
    <source>
        <dbReference type="SAM" id="MobiDB-lite"/>
    </source>
</evidence>
<dbReference type="EMBL" id="JBDFQZ010000013">
    <property type="protein sequence ID" value="KAK9668238.1"/>
    <property type="molecule type" value="Genomic_DNA"/>
</dbReference>
<evidence type="ECO:0000256" key="3">
    <source>
        <dbReference type="ARBA" id="ARBA00023125"/>
    </source>
</evidence>
<organism evidence="8 9">
    <name type="scientific">Saponaria officinalis</name>
    <name type="common">Common soapwort</name>
    <name type="synonym">Lychnis saponaria</name>
    <dbReference type="NCBI Taxonomy" id="3572"/>
    <lineage>
        <taxon>Eukaryota</taxon>
        <taxon>Viridiplantae</taxon>
        <taxon>Streptophyta</taxon>
        <taxon>Embryophyta</taxon>
        <taxon>Tracheophyta</taxon>
        <taxon>Spermatophyta</taxon>
        <taxon>Magnoliopsida</taxon>
        <taxon>eudicotyledons</taxon>
        <taxon>Gunneridae</taxon>
        <taxon>Pentapetalae</taxon>
        <taxon>Caryophyllales</taxon>
        <taxon>Caryophyllaceae</taxon>
        <taxon>Caryophylleae</taxon>
        <taxon>Saponaria</taxon>
    </lineage>
</organism>
<evidence type="ECO:0000256" key="1">
    <source>
        <dbReference type="ARBA" id="ARBA00004123"/>
    </source>
</evidence>
<comment type="subcellular location">
    <subcellularLocation>
        <location evidence="1">Nucleus</location>
    </subcellularLocation>
</comment>
<accession>A0AAW1H2F8</accession>
<dbReference type="InterPro" id="IPR011598">
    <property type="entry name" value="bHLH_dom"/>
</dbReference>
<dbReference type="GO" id="GO:0000977">
    <property type="term" value="F:RNA polymerase II transcription regulatory region sequence-specific DNA binding"/>
    <property type="evidence" value="ECO:0007669"/>
    <property type="project" value="TreeGrafter"/>
</dbReference>
<proteinExistence type="predicted"/>
<keyword evidence="2" id="KW-0805">Transcription regulation</keyword>
<keyword evidence="3" id="KW-0238">DNA-binding</keyword>
<dbReference type="PANTHER" id="PTHR13935:SF106">
    <property type="entry name" value="ACHAETE-SCUTE COMPLEX PROTEIN T5-RELATED"/>
    <property type="match status" value="1"/>
</dbReference>
<dbReference type="InterPro" id="IPR036638">
    <property type="entry name" value="HLH_DNA-bd_sf"/>
</dbReference>
<evidence type="ECO:0000256" key="5">
    <source>
        <dbReference type="ARBA" id="ARBA00023242"/>
    </source>
</evidence>
<dbReference type="InterPro" id="IPR015660">
    <property type="entry name" value="MASH1/Ascl1a-like"/>
</dbReference>
<sequence length="254" mass="28338">MDNNNSSNSNDPLSPNNNSFDFDEDLLQWLTNLPPITPPNTTTTLEQLDHPKVVNPIGDPPPRNVVAGSSSGKGKQGQSEKIKAVEIERLRRQEMSSLYRSLRSILPAEYIRGKRSTADHLNGAVRYIKDMEGNIGKLTEKRDALLKGKTGSSSRSSSSSNNNNVRQHYVAVNKCREGFFQIVLRTNGVNFEENQRTLPLSKALYLLSKEGFSVTNSISSRIGNNLMHTIHAEVDDKRVIDPCVLQQQLLNCYV</sequence>
<feature type="domain" description="BHLH" evidence="7">
    <location>
        <begin position="79"/>
        <end position="131"/>
    </location>
</feature>
<dbReference type="SMART" id="SM00353">
    <property type="entry name" value="HLH"/>
    <property type="match status" value="1"/>
</dbReference>
<dbReference type="SUPFAM" id="SSF47459">
    <property type="entry name" value="HLH, helix-loop-helix DNA-binding domain"/>
    <property type="match status" value="1"/>
</dbReference>
<feature type="region of interest" description="Disordered" evidence="6">
    <location>
        <begin position="53"/>
        <end position="81"/>
    </location>
</feature>
<dbReference type="GO" id="GO:0090575">
    <property type="term" value="C:RNA polymerase II transcription regulator complex"/>
    <property type="evidence" value="ECO:0007669"/>
    <property type="project" value="TreeGrafter"/>
</dbReference>
<dbReference type="Pfam" id="PF00010">
    <property type="entry name" value="HLH"/>
    <property type="match status" value="1"/>
</dbReference>
<keyword evidence="5" id="KW-0539">Nucleus</keyword>
<evidence type="ECO:0000313" key="9">
    <source>
        <dbReference type="Proteomes" id="UP001443914"/>
    </source>
</evidence>
<protein>
    <recommendedName>
        <fullName evidence="7">BHLH domain-containing protein</fullName>
    </recommendedName>
</protein>
<gene>
    <name evidence="8" type="ORF">RND81_13G043700</name>
</gene>
<evidence type="ECO:0000259" key="7">
    <source>
        <dbReference type="PROSITE" id="PS50888"/>
    </source>
</evidence>
<feature type="compositionally biased region" description="Low complexity" evidence="6">
    <location>
        <begin position="152"/>
        <end position="164"/>
    </location>
</feature>
<reference evidence="8" key="1">
    <citation type="submission" date="2024-03" db="EMBL/GenBank/DDBJ databases">
        <title>WGS assembly of Saponaria officinalis var. Norfolk2.</title>
        <authorList>
            <person name="Jenkins J."/>
            <person name="Shu S."/>
            <person name="Grimwood J."/>
            <person name="Barry K."/>
            <person name="Goodstein D."/>
            <person name="Schmutz J."/>
            <person name="Leebens-Mack J."/>
            <person name="Osbourn A."/>
        </authorList>
    </citation>
    <scope>NUCLEOTIDE SEQUENCE [LARGE SCALE GENOMIC DNA]</scope>
    <source>
        <strain evidence="8">JIC</strain>
    </source>
</reference>
<feature type="compositionally biased region" description="Low complexity" evidence="6">
    <location>
        <begin position="68"/>
        <end position="77"/>
    </location>
</feature>
<dbReference type="GO" id="GO:0000981">
    <property type="term" value="F:DNA-binding transcription factor activity, RNA polymerase II-specific"/>
    <property type="evidence" value="ECO:0007669"/>
    <property type="project" value="TreeGrafter"/>
</dbReference>
<keyword evidence="4" id="KW-0804">Transcription</keyword>
<comment type="caution">
    <text evidence="8">The sequence shown here is derived from an EMBL/GenBank/DDBJ whole genome shotgun (WGS) entry which is preliminary data.</text>
</comment>
<dbReference type="Gene3D" id="4.10.280.10">
    <property type="entry name" value="Helix-loop-helix DNA-binding domain"/>
    <property type="match status" value="1"/>
</dbReference>
<evidence type="ECO:0000313" key="8">
    <source>
        <dbReference type="EMBL" id="KAK9668238.1"/>
    </source>
</evidence>
<dbReference type="AlphaFoldDB" id="A0AAW1H2F8"/>
<evidence type="ECO:0000256" key="4">
    <source>
        <dbReference type="ARBA" id="ARBA00023163"/>
    </source>
</evidence>
<dbReference type="PANTHER" id="PTHR13935">
    <property type="entry name" value="ACHAETE-SCUTE TRANSCRIPTION FACTOR-RELATED"/>
    <property type="match status" value="1"/>
</dbReference>
<evidence type="ECO:0000256" key="2">
    <source>
        <dbReference type="ARBA" id="ARBA00023015"/>
    </source>
</evidence>
<name>A0AAW1H2F8_SAPOF</name>
<dbReference type="Proteomes" id="UP001443914">
    <property type="component" value="Unassembled WGS sequence"/>
</dbReference>
<feature type="region of interest" description="Disordered" evidence="6">
    <location>
        <begin position="142"/>
        <end position="165"/>
    </location>
</feature>
<dbReference type="GO" id="GO:0046983">
    <property type="term" value="F:protein dimerization activity"/>
    <property type="evidence" value="ECO:0007669"/>
    <property type="project" value="InterPro"/>
</dbReference>
<keyword evidence="9" id="KW-1185">Reference proteome</keyword>